<evidence type="ECO:0000313" key="2">
    <source>
        <dbReference type="Proteomes" id="UP001629235"/>
    </source>
</evidence>
<accession>A0ACC7NG02</accession>
<organism evidence="1 2">
    <name type="scientific">Paraburkholderia rhynchosiae</name>
    <dbReference type="NCBI Taxonomy" id="487049"/>
    <lineage>
        <taxon>Bacteria</taxon>
        <taxon>Pseudomonadati</taxon>
        <taxon>Pseudomonadota</taxon>
        <taxon>Betaproteobacteria</taxon>
        <taxon>Burkholderiales</taxon>
        <taxon>Burkholderiaceae</taxon>
        <taxon>Paraburkholderia</taxon>
    </lineage>
</organism>
<protein>
    <submittedName>
        <fullName evidence="1">YfjI family protein</fullName>
    </submittedName>
</protein>
<comment type="caution">
    <text evidence="1">The sequence shown here is derived from an EMBL/GenBank/DDBJ whole genome shotgun (WGS) entry which is preliminary data.</text>
</comment>
<sequence>MSFDVLPPPYPFGAFHLVIKDAAEEVWRNTQAPDALIGMEFMTVMSVSAQGFYDVRLPTGQVRPLSLNSLVVAESGERKTGVHNLVAEPIYAFDVGRVKKYETEIEEYELQNRIWKSIDAGLRRQLTKLTQEGQPIEELCRQLSDHAANRPIKPRARRIMRQNATERAIMDALEGDGESIAFISDEGEIIIKGGALNQTGTLNKAWDGASMLTLDRSDGVSVVVRNPRVTVSYMVQRQVLKELLDRRGDVMRGSGHWARYLIGCPASTQGTRYTYHLNKDWHHLPKFHERMRELLDEFGRRVDAGVAERTTLEFSDDVHPRWIELANHTETMLQPWGYMHDIKDFASKALEIAARVAALLHVFSKQEGKISVDTLNRAIAIVEWHLHEFKRIFSPTTIPQEHADAQVLEHYLFVNYWCRNFTFAQKNLVLRNGPVRPASRLDAALNCLIAMGRVSIGVGRKRERYINLNGAYFGSLGGAVAY</sequence>
<name>A0ACC7NG02_9BURK</name>
<keyword evidence="2" id="KW-1185">Reference proteome</keyword>
<dbReference type="Proteomes" id="UP001629235">
    <property type="component" value="Unassembled WGS sequence"/>
</dbReference>
<proteinExistence type="predicted"/>
<evidence type="ECO:0000313" key="1">
    <source>
        <dbReference type="EMBL" id="MFM0105166.1"/>
    </source>
</evidence>
<dbReference type="EMBL" id="JAQQDW010000031">
    <property type="protein sequence ID" value="MFM0105166.1"/>
    <property type="molecule type" value="Genomic_DNA"/>
</dbReference>
<gene>
    <name evidence="1" type="ORF">PQR01_17155</name>
</gene>
<reference evidence="1 2" key="1">
    <citation type="journal article" date="2024" name="Chem. Sci.">
        <title>Discovery of megapolipeptins by genome mining of a Burkholderiales bacteria collection.</title>
        <authorList>
            <person name="Paulo B.S."/>
            <person name="Recchia M.J.J."/>
            <person name="Lee S."/>
            <person name="Fergusson C.H."/>
            <person name="Romanowski S.B."/>
            <person name="Hernandez A."/>
            <person name="Krull N."/>
            <person name="Liu D.Y."/>
            <person name="Cavanagh H."/>
            <person name="Bos A."/>
            <person name="Gray C.A."/>
            <person name="Murphy B.T."/>
            <person name="Linington R.G."/>
            <person name="Eustaquio A.S."/>
        </authorList>
    </citation>
    <scope>NUCLEOTIDE SEQUENCE [LARGE SCALE GENOMIC DNA]</scope>
    <source>
        <strain evidence="1 2">RL18-126-BIB-B</strain>
    </source>
</reference>